<evidence type="ECO:0000313" key="4">
    <source>
        <dbReference type="Proteomes" id="UP000218505"/>
    </source>
</evidence>
<dbReference type="CDD" id="cd05233">
    <property type="entry name" value="SDR_c"/>
    <property type="match status" value="1"/>
</dbReference>
<dbReference type="PANTHER" id="PTHR43008">
    <property type="entry name" value="BENZIL REDUCTASE"/>
    <property type="match status" value="1"/>
</dbReference>
<name>A0A290Z8S2_9PSEU</name>
<gene>
    <name evidence="3" type="ORF">CNX65_20595</name>
</gene>
<dbReference type="Proteomes" id="UP000218505">
    <property type="component" value="Chromosome"/>
</dbReference>
<keyword evidence="4" id="KW-1185">Reference proteome</keyword>
<sequence length="248" mass="25255">MSDLSGRTTIVVGASRGLGRGIAAALADAGSSVVAVARTAVEHTAPASGAGQVRAEVVDAADGKSATELIARHEPHALVVVAGAVPVMRPLQDQDWESFSVNWETDVRITFDWLREALTAPLRPGGRVVVVSSGAALNADGSPLSGGYAGAKAMQRFLTGYAQGEADRAGLDLSFTAVLPRFAPETGVGSAAVAAYAERAGAPVKAFLEHHKPLLTPEIAGRAAVGLLSAGTVAPAYLLSGAGLRELR</sequence>
<protein>
    <submittedName>
        <fullName evidence="3">Short-chain dehydrogenase</fullName>
    </submittedName>
</protein>
<dbReference type="InterPro" id="IPR002347">
    <property type="entry name" value="SDR_fam"/>
</dbReference>
<dbReference type="SUPFAM" id="SSF51735">
    <property type="entry name" value="NAD(P)-binding Rossmann-fold domains"/>
    <property type="match status" value="1"/>
</dbReference>
<dbReference type="KEGG" id="apre:CNX65_20595"/>
<reference evidence="3" key="1">
    <citation type="submission" date="2017-09" db="EMBL/GenBank/DDBJ databases">
        <title>Complete Genome Sequence of ansamitocin-producing Bacterium Actinosynnema pretiosum X47.</title>
        <authorList>
            <person name="Cao G."/>
            <person name="Zong G."/>
            <person name="Zhong C."/>
            <person name="Fu J."/>
        </authorList>
    </citation>
    <scope>NUCLEOTIDE SEQUENCE [LARGE SCALE GENOMIC DNA]</scope>
    <source>
        <strain evidence="3">X47</strain>
    </source>
</reference>
<dbReference type="InterPro" id="IPR036291">
    <property type="entry name" value="NAD(P)-bd_dom_sf"/>
</dbReference>
<dbReference type="Pfam" id="PF00106">
    <property type="entry name" value="adh_short"/>
    <property type="match status" value="1"/>
</dbReference>
<dbReference type="PANTHER" id="PTHR43008:SF4">
    <property type="entry name" value="CHAIN DEHYDROGENASE, PUTATIVE (AFU_ORTHOLOGUE AFUA_4G08710)-RELATED"/>
    <property type="match status" value="1"/>
</dbReference>
<accession>A0A290Z8S2</accession>
<keyword evidence="2" id="KW-0560">Oxidoreductase</keyword>
<organism evidence="3 4">
    <name type="scientific">Actinosynnema pretiosum</name>
    <dbReference type="NCBI Taxonomy" id="42197"/>
    <lineage>
        <taxon>Bacteria</taxon>
        <taxon>Bacillati</taxon>
        <taxon>Actinomycetota</taxon>
        <taxon>Actinomycetes</taxon>
        <taxon>Pseudonocardiales</taxon>
        <taxon>Pseudonocardiaceae</taxon>
        <taxon>Actinosynnema</taxon>
    </lineage>
</organism>
<dbReference type="GO" id="GO:0050664">
    <property type="term" value="F:oxidoreductase activity, acting on NAD(P)H, oxygen as acceptor"/>
    <property type="evidence" value="ECO:0007669"/>
    <property type="project" value="TreeGrafter"/>
</dbReference>
<dbReference type="AlphaFoldDB" id="A0A290Z8S2"/>
<dbReference type="EMBL" id="CP023445">
    <property type="protein sequence ID" value="ATE55384.1"/>
    <property type="molecule type" value="Genomic_DNA"/>
</dbReference>
<comment type="similarity">
    <text evidence="1">Belongs to the short-chain dehydrogenases/reductases (SDR) family.</text>
</comment>
<evidence type="ECO:0000256" key="1">
    <source>
        <dbReference type="ARBA" id="ARBA00006484"/>
    </source>
</evidence>
<evidence type="ECO:0000256" key="2">
    <source>
        <dbReference type="ARBA" id="ARBA00023002"/>
    </source>
</evidence>
<evidence type="ECO:0000313" key="3">
    <source>
        <dbReference type="EMBL" id="ATE55384.1"/>
    </source>
</evidence>
<dbReference type="Gene3D" id="3.40.50.720">
    <property type="entry name" value="NAD(P)-binding Rossmann-like Domain"/>
    <property type="match status" value="1"/>
</dbReference>
<proteinExistence type="inferred from homology"/>
<dbReference type="RefSeq" id="WP_096495218.1">
    <property type="nucleotide sequence ID" value="NZ_CP023445.1"/>
</dbReference>